<sequence length="886" mass="91187">MSRLAFLALVACVAFPLAAGGQPSAPFSGVDPAGPAGAVVECRTGAALAAALANTSVSTALIPADMGMAEADWAPYRTPVLLQRTFTVLGTRDAMIDWPELDLAFLKAKVLLGPGSLLNFSRVVLVRSRNVPPFQPVGMDLLASSSSSPATNTSGLRPGIVASWGAVNMWRTCLPAAQYDYLVRTWSRPPAIPGTQLVNTSASLPVGACVNNSRRLVKRCWPAVGLNVDAAVDGLDTDANDKTVPNGYLIWAVDFYYLCETQMTDACVAEWGPAGCYVRTMAGILDGSGLHPDQPSPLMLLAPIPPEIAASAAVGSGRKGPLLAPLLAGVLGARLALPSPLRLMREELALVPVTPLTPFAPDIDLTVETTLSQTDCTSSVTDGGDNAGGGTGSSASIGGSADPTNKGSARSAGGTSGSAICPCSGSVAGVSSVELSHRVLGKGAFGRVVVGMYMGVRVAVKLLNMGLLGEGLGVPAGMLEPQTFQAEAAPEAEVEAGEEARGKTALEAEVEAEVEAAEEGRGGRGRAEAEAMGKAPAAGAAAKLAHGGGDGAEVEMALPPAEADLQPPVSPFEQHPAAAAAPDGATTPWPPAARAVALPLPQRGARAARLGDIFMRIGEDSVPAVAATGANAAVRMAGVGIAAAIAVQGPSAAPLVVLEQPNRKPPVVAAPALRALAQEVEVLARCRHPNVVRLFAANLGPPRVCLVMELMDTSLERLLHGGGDDGAPGALLPLPKVLHIALQVARALAYLHPTILHRDLKPANVLVSQADSTAPVAKLADFGLARLRDTVLITRHPEVGTDIWAFGVILWEMLSGERPWGGLLAVQIACAIKVSGRRLPLESLPPERCPPKLRALLTACWEQDPSRRPAAAEVVKTLALAQEVCS</sequence>
<evidence type="ECO:0000256" key="3">
    <source>
        <dbReference type="ARBA" id="ARBA00022777"/>
    </source>
</evidence>
<evidence type="ECO:0000256" key="7">
    <source>
        <dbReference type="SAM" id="SignalP"/>
    </source>
</evidence>
<dbReference type="OrthoDB" id="339325at2759"/>
<dbReference type="PROSITE" id="PS00107">
    <property type="entry name" value="PROTEIN_KINASE_ATP"/>
    <property type="match status" value="1"/>
</dbReference>
<evidence type="ECO:0000313" key="10">
    <source>
        <dbReference type="Proteomes" id="UP000075714"/>
    </source>
</evidence>
<evidence type="ECO:0000313" key="9">
    <source>
        <dbReference type="EMBL" id="KXZ44071.1"/>
    </source>
</evidence>
<accession>A0A150G2Q3</accession>
<dbReference type="PANTHER" id="PTHR44329:SF214">
    <property type="entry name" value="PROTEIN KINASE DOMAIN-CONTAINING PROTEIN"/>
    <property type="match status" value="1"/>
</dbReference>
<keyword evidence="2 5" id="KW-0547">Nucleotide-binding</keyword>
<evidence type="ECO:0000259" key="8">
    <source>
        <dbReference type="PROSITE" id="PS50011"/>
    </source>
</evidence>
<dbReference type="PANTHER" id="PTHR44329">
    <property type="entry name" value="SERINE/THREONINE-PROTEIN KINASE TNNI3K-RELATED"/>
    <property type="match status" value="1"/>
</dbReference>
<dbReference type="Proteomes" id="UP000075714">
    <property type="component" value="Unassembled WGS sequence"/>
</dbReference>
<name>A0A150G2Q3_GONPE</name>
<keyword evidence="7" id="KW-0732">Signal</keyword>
<dbReference type="InterPro" id="IPR000719">
    <property type="entry name" value="Prot_kinase_dom"/>
</dbReference>
<protein>
    <recommendedName>
        <fullName evidence="8">Protein kinase domain-containing protein</fullName>
    </recommendedName>
</protein>
<feature type="compositionally biased region" description="Low complexity" evidence="6">
    <location>
        <begin position="532"/>
        <end position="545"/>
    </location>
</feature>
<feature type="domain" description="Protein kinase" evidence="8">
    <location>
        <begin position="434"/>
        <end position="880"/>
    </location>
</feature>
<feature type="compositionally biased region" description="Low complexity" evidence="6">
    <location>
        <begin position="393"/>
        <end position="417"/>
    </location>
</feature>
<evidence type="ECO:0000256" key="2">
    <source>
        <dbReference type="ARBA" id="ARBA00022741"/>
    </source>
</evidence>
<dbReference type="Gene3D" id="1.10.510.10">
    <property type="entry name" value="Transferase(Phosphotransferase) domain 1"/>
    <property type="match status" value="1"/>
</dbReference>
<dbReference type="EMBL" id="LSYV01000075">
    <property type="protein sequence ID" value="KXZ44071.1"/>
    <property type="molecule type" value="Genomic_DNA"/>
</dbReference>
<evidence type="ECO:0000256" key="1">
    <source>
        <dbReference type="ARBA" id="ARBA00022679"/>
    </source>
</evidence>
<dbReference type="Pfam" id="PF00069">
    <property type="entry name" value="Pkinase"/>
    <property type="match status" value="1"/>
</dbReference>
<reference evidence="10" key="1">
    <citation type="journal article" date="2016" name="Nat. Commun.">
        <title>The Gonium pectorale genome demonstrates co-option of cell cycle regulation during the evolution of multicellularity.</title>
        <authorList>
            <person name="Hanschen E.R."/>
            <person name="Marriage T.N."/>
            <person name="Ferris P.J."/>
            <person name="Hamaji T."/>
            <person name="Toyoda A."/>
            <person name="Fujiyama A."/>
            <person name="Neme R."/>
            <person name="Noguchi H."/>
            <person name="Minakuchi Y."/>
            <person name="Suzuki M."/>
            <person name="Kawai-Toyooka H."/>
            <person name="Smith D.R."/>
            <person name="Sparks H."/>
            <person name="Anderson J."/>
            <person name="Bakaric R."/>
            <person name="Luria V."/>
            <person name="Karger A."/>
            <person name="Kirschner M.W."/>
            <person name="Durand P.M."/>
            <person name="Michod R.E."/>
            <person name="Nozaki H."/>
            <person name="Olson B.J."/>
        </authorList>
    </citation>
    <scope>NUCLEOTIDE SEQUENCE [LARGE SCALE GENOMIC DNA]</scope>
    <source>
        <strain evidence="10">NIES-2863</strain>
    </source>
</reference>
<keyword evidence="3" id="KW-0418">Kinase</keyword>
<dbReference type="GO" id="GO:0004674">
    <property type="term" value="F:protein serine/threonine kinase activity"/>
    <property type="evidence" value="ECO:0007669"/>
    <property type="project" value="TreeGrafter"/>
</dbReference>
<feature type="region of interest" description="Disordered" evidence="6">
    <location>
        <begin position="375"/>
        <end position="417"/>
    </location>
</feature>
<gene>
    <name evidence="9" type="ORF">GPECTOR_74g685</name>
</gene>
<dbReference type="AlphaFoldDB" id="A0A150G2Q3"/>
<dbReference type="SUPFAM" id="SSF56112">
    <property type="entry name" value="Protein kinase-like (PK-like)"/>
    <property type="match status" value="1"/>
</dbReference>
<dbReference type="PROSITE" id="PS50011">
    <property type="entry name" value="PROTEIN_KINASE_DOM"/>
    <property type="match status" value="1"/>
</dbReference>
<dbReference type="InterPro" id="IPR008271">
    <property type="entry name" value="Ser/Thr_kinase_AS"/>
</dbReference>
<keyword evidence="4 5" id="KW-0067">ATP-binding</keyword>
<feature type="signal peptide" evidence="7">
    <location>
        <begin position="1"/>
        <end position="20"/>
    </location>
</feature>
<evidence type="ECO:0000256" key="5">
    <source>
        <dbReference type="PROSITE-ProRule" id="PRU10141"/>
    </source>
</evidence>
<dbReference type="PROSITE" id="PS00108">
    <property type="entry name" value="PROTEIN_KINASE_ST"/>
    <property type="match status" value="1"/>
</dbReference>
<comment type="caution">
    <text evidence="9">The sequence shown here is derived from an EMBL/GenBank/DDBJ whole genome shotgun (WGS) entry which is preliminary data.</text>
</comment>
<feature type="chain" id="PRO_5007561899" description="Protein kinase domain-containing protein" evidence="7">
    <location>
        <begin position="21"/>
        <end position="886"/>
    </location>
</feature>
<keyword evidence="10" id="KW-1185">Reference proteome</keyword>
<feature type="compositionally biased region" description="Low complexity" evidence="6">
    <location>
        <begin position="576"/>
        <end position="585"/>
    </location>
</feature>
<organism evidence="9 10">
    <name type="scientific">Gonium pectorale</name>
    <name type="common">Green alga</name>
    <dbReference type="NCBI Taxonomy" id="33097"/>
    <lineage>
        <taxon>Eukaryota</taxon>
        <taxon>Viridiplantae</taxon>
        <taxon>Chlorophyta</taxon>
        <taxon>core chlorophytes</taxon>
        <taxon>Chlorophyceae</taxon>
        <taxon>CS clade</taxon>
        <taxon>Chlamydomonadales</taxon>
        <taxon>Volvocaceae</taxon>
        <taxon>Gonium</taxon>
    </lineage>
</organism>
<feature type="binding site" evidence="5">
    <location>
        <position position="461"/>
    </location>
    <ligand>
        <name>ATP</name>
        <dbReference type="ChEBI" id="CHEBI:30616"/>
    </ligand>
</feature>
<evidence type="ECO:0000256" key="4">
    <source>
        <dbReference type="ARBA" id="ARBA00022840"/>
    </source>
</evidence>
<feature type="compositionally biased region" description="Basic and acidic residues" evidence="6">
    <location>
        <begin position="518"/>
        <end position="531"/>
    </location>
</feature>
<dbReference type="InterPro" id="IPR011009">
    <property type="entry name" value="Kinase-like_dom_sf"/>
</dbReference>
<feature type="region of interest" description="Disordered" evidence="6">
    <location>
        <begin position="513"/>
        <end position="585"/>
    </location>
</feature>
<dbReference type="STRING" id="33097.A0A150G2Q3"/>
<evidence type="ECO:0000256" key="6">
    <source>
        <dbReference type="SAM" id="MobiDB-lite"/>
    </source>
</evidence>
<dbReference type="GO" id="GO:0005524">
    <property type="term" value="F:ATP binding"/>
    <property type="evidence" value="ECO:0007669"/>
    <property type="project" value="UniProtKB-UniRule"/>
</dbReference>
<dbReference type="InterPro" id="IPR017441">
    <property type="entry name" value="Protein_kinase_ATP_BS"/>
</dbReference>
<proteinExistence type="predicted"/>
<keyword evidence="1" id="KW-0808">Transferase</keyword>
<dbReference type="SMART" id="SM00220">
    <property type="entry name" value="S_TKc"/>
    <property type="match status" value="1"/>
</dbReference>
<dbReference type="InterPro" id="IPR051681">
    <property type="entry name" value="Ser/Thr_Kinases-Pseudokinases"/>
</dbReference>